<evidence type="ECO:0000313" key="1">
    <source>
        <dbReference type="EMBL" id="TWU46389.1"/>
    </source>
</evidence>
<sequence>MPYSKCPICGSVSHLNVADPASWYRERYPELPFGSLVPGACFFCFGDITIGSRVLIRSHFTDHPEWATVGAACTVLNIISSDDGSLFHLQLDDGKDDYFVRGEIRKPSVDE</sequence>
<comment type="caution">
    <text evidence="1">The sequence shown here is derived from an EMBL/GenBank/DDBJ whole genome shotgun (WGS) entry which is preliminary data.</text>
</comment>
<gene>
    <name evidence="1" type="ORF">Poly59_53310</name>
</gene>
<proteinExistence type="predicted"/>
<dbReference type="RefSeq" id="WP_146536931.1">
    <property type="nucleotide sequence ID" value="NZ_SJPX01000006.1"/>
</dbReference>
<reference evidence="1 2" key="1">
    <citation type="submission" date="2019-02" db="EMBL/GenBank/DDBJ databases">
        <title>Deep-cultivation of Planctomycetes and their phenomic and genomic characterization uncovers novel biology.</title>
        <authorList>
            <person name="Wiegand S."/>
            <person name="Jogler M."/>
            <person name="Boedeker C."/>
            <person name="Pinto D."/>
            <person name="Vollmers J."/>
            <person name="Rivas-Marin E."/>
            <person name="Kohn T."/>
            <person name="Peeters S.H."/>
            <person name="Heuer A."/>
            <person name="Rast P."/>
            <person name="Oberbeckmann S."/>
            <person name="Bunk B."/>
            <person name="Jeske O."/>
            <person name="Meyerdierks A."/>
            <person name="Storesund J.E."/>
            <person name="Kallscheuer N."/>
            <person name="Luecker S."/>
            <person name="Lage O.M."/>
            <person name="Pohl T."/>
            <person name="Merkel B.J."/>
            <person name="Hornburger P."/>
            <person name="Mueller R.-W."/>
            <person name="Bruemmer F."/>
            <person name="Labrenz M."/>
            <person name="Spormann A.M."/>
            <person name="Op Den Camp H."/>
            <person name="Overmann J."/>
            <person name="Amann R."/>
            <person name="Jetten M.S.M."/>
            <person name="Mascher T."/>
            <person name="Medema M.H."/>
            <person name="Devos D.P."/>
            <person name="Kaster A.-K."/>
            <person name="Ovreas L."/>
            <person name="Rohde M."/>
            <person name="Galperin M.Y."/>
            <person name="Jogler C."/>
        </authorList>
    </citation>
    <scope>NUCLEOTIDE SEQUENCE [LARGE SCALE GENOMIC DNA]</scope>
    <source>
        <strain evidence="1 2">Poly59</strain>
    </source>
</reference>
<accession>A0A5C6EGL6</accession>
<name>A0A5C6EGL6_9BACT</name>
<evidence type="ECO:0000313" key="2">
    <source>
        <dbReference type="Proteomes" id="UP000317977"/>
    </source>
</evidence>
<protein>
    <submittedName>
        <fullName evidence="1">Uncharacterized protein</fullName>
    </submittedName>
</protein>
<dbReference type="EMBL" id="SJPX01000006">
    <property type="protein sequence ID" value="TWU46389.1"/>
    <property type="molecule type" value="Genomic_DNA"/>
</dbReference>
<organism evidence="1 2">
    <name type="scientific">Rubripirellula reticaptiva</name>
    <dbReference type="NCBI Taxonomy" id="2528013"/>
    <lineage>
        <taxon>Bacteria</taxon>
        <taxon>Pseudomonadati</taxon>
        <taxon>Planctomycetota</taxon>
        <taxon>Planctomycetia</taxon>
        <taxon>Pirellulales</taxon>
        <taxon>Pirellulaceae</taxon>
        <taxon>Rubripirellula</taxon>
    </lineage>
</organism>
<dbReference type="Proteomes" id="UP000317977">
    <property type="component" value="Unassembled WGS sequence"/>
</dbReference>
<dbReference type="AlphaFoldDB" id="A0A5C6EGL6"/>
<dbReference type="OrthoDB" id="6293634at2"/>
<keyword evidence="2" id="KW-1185">Reference proteome</keyword>